<comment type="caution">
    <text evidence="5">The sequence shown here is derived from an EMBL/GenBank/DDBJ whole genome shotgun (WGS) entry which is preliminary data.</text>
</comment>
<dbReference type="InterPro" id="IPR002656">
    <property type="entry name" value="Acyl_transf_3_dom"/>
</dbReference>
<dbReference type="EMBL" id="BJLQ01000005">
    <property type="protein sequence ID" value="GEA83539.1"/>
    <property type="molecule type" value="Genomic_DNA"/>
</dbReference>
<dbReference type="OrthoDB" id="3404679at2"/>
<dbReference type="InterPro" id="IPR050879">
    <property type="entry name" value="Acyltransferase_3"/>
</dbReference>
<feature type="transmembrane region" description="Helical" evidence="2">
    <location>
        <begin position="98"/>
        <end position="119"/>
    </location>
</feature>
<evidence type="ECO:0000313" key="6">
    <source>
        <dbReference type="Proteomes" id="UP000320461"/>
    </source>
</evidence>
<feature type="transmembrane region" description="Helical" evidence="2">
    <location>
        <begin position="197"/>
        <end position="217"/>
    </location>
</feature>
<dbReference type="Pfam" id="PF19040">
    <property type="entry name" value="SGNH"/>
    <property type="match status" value="1"/>
</dbReference>
<proteinExistence type="predicted"/>
<evidence type="ECO:0000313" key="5">
    <source>
        <dbReference type="EMBL" id="GEA83539.1"/>
    </source>
</evidence>
<feature type="transmembrane region" description="Helical" evidence="2">
    <location>
        <begin position="346"/>
        <end position="366"/>
    </location>
</feature>
<feature type="transmembrane region" description="Helical" evidence="2">
    <location>
        <begin position="34"/>
        <end position="50"/>
    </location>
</feature>
<dbReference type="AlphaFoldDB" id="A0A4Y3KGK4"/>
<dbReference type="GO" id="GO:0016747">
    <property type="term" value="F:acyltransferase activity, transferring groups other than amino-acyl groups"/>
    <property type="evidence" value="ECO:0007669"/>
    <property type="project" value="InterPro"/>
</dbReference>
<dbReference type="InterPro" id="IPR043968">
    <property type="entry name" value="SGNH"/>
</dbReference>
<keyword evidence="5" id="KW-0012">Acyltransferase</keyword>
<protein>
    <submittedName>
        <fullName evidence="5">Acyltransferase</fullName>
    </submittedName>
</protein>
<keyword evidence="2" id="KW-0812">Transmembrane</keyword>
<dbReference type="Pfam" id="PF01757">
    <property type="entry name" value="Acyl_transf_3"/>
    <property type="match status" value="1"/>
</dbReference>
<name>A0A4Y3KGK4_9CELL</name>
<dbReference type="Proteomes" id="UP000320461">
    <property type="component" value="Unassembled WGS sequence"/>
</dbReference>
<evidence type="ECO:0000259" key="4">
    <source>
        <dbReference type="Pfam" id="PF19040"/>
    </source>
</evidence>
<dbReference type="PANTHER" id="PTHR23028:SF53">
    <property type="entry name" value="ACYL_TRANSF_3 DOMAIN-CONTAINING PROTEIN"/>
    <property type="match status" value="1"/>
</dbReference>
<feature type="transmembrane region" description="Helical" evidence="2">
    <location>
        <begin position="56"/>
        <end position="77"/>
    </location>
</feature>
<feature type="transmembrane region" description="Helical" evidence="2">
    <location>
        <begin position="223"/>
        <end position="245"/>
    </location>
</feature>
<feature type="transmembrane region" description="Helical" evidence="2">
    <location>
        <begin position="169"/>
        <end position="185"/>
    </location>
</feature>
<evidence type="ECO:0000256" key="2">
    <source>
        <dbReference type="SAM" id="Phobius"/>
    </source>
</evidence>
<keyword evidence="2" id="KW-0472">Membrane</keyword>
<dbReference type="RefSeq" id="WP_053071784.1">
    <property type="nucleotide sequence ID" value="NZ_BJLQ01000005.1"/>
</dbReference>
<reference evidence="5 6" key="1">
    <citation type="submission" date="2019-06" db="EMBL/GenBank/DDBJ databases">
        <title>Whole genome shotgun sequence of Cellulomonas gelida NBRC 3748.</title>
        <authorList>
            <person name="Hosoyama A."/>
            <person name="Uohara A."/>
            <person name="Ohji S."/>
            <person name="Ichikawa N."/>
        </authorList>
    </citation>
    <scope>NUCLEOTIDE SEQUENCE [LARGE SCALE GENOMIC DNA]</scope>
    <source>
        <strain evidence="5 6">NBRC 3748</strain>
    </source>
</reference>
<gene>
    <name evidence="5" type="ORF">CGE01nite_07900</name>
</gene>
<organism evidence="5 6">
    <name type="scientific">Cellulomonas gelida</name>
    <dbReference type="NCBI Taxonomy" id="1712"/>
    <lineage>
        <taxon>Bacteria</taxon>
        <taxon>Bacillati</taxon>
        <taxon>Actinomycetota</taxon>
        <taxon>Actinomycetes</taxon>
        <taxon>Micrococcales</taxon>
        <taxon>Cellulomonadaceae</taxon>
        <taxon>Cellulomonas</taxon>
    </lineage>
</organism>
<keyword evidence="5" id="KW-0808">Transferase</keyword>
<feature type="transmembrane region" description="Helical" evidence="2">
    <location>
        <begin position="279"/>
        <end position="298"/>
    </location>
</feature>
<dbReference type="GO" id="GO:0009103">
    <property type="term" value="P:lipopolysaccharide biosynthetic process"/>
    <property type="evidence" value="ECO:0007669"/>
    <property type="project" value="TreeGrafter"/>
</dbReference>
<evidence type="ECO:0000256" key="1">
    <source>
        <dbReference type="SAM" id="MobiDB-lite"/>
    </source>
</evidence>
<keyword evidence="6" id="KW-1185">Reference proteome</keyword>
<feature type="domain" description="Acyltransferase 3" evidence="3">
    <location>
        <begin position="31"/>
        <end position="367"/>
    </location>
</feature>
<accession>A0A4Y3KGK4</accession>
<feature type="transmembrane region" description="Helical" evidence="2">
    <location>
        <begin position="386"/>
        <end position="407"/>
    </location>
</feature>
<dbReference type="PANTHER" id="PTHR23028">
    <property type="entry name" value="ACETYLTRANSFERASE"/>
    <property type="match status" value="1"/>
</dbReference>
<feature type="transmembrane region" description="Helical" evidence="2">
    <location>
        <begin position="319"/>
        <end position="340"/>
    </location>
</feature>
<keyword evidence="2" id="KW-1133">Transmembrane helix</keyword>
<feature type="region of interest" description="Disordered" evidence="1">
    <location>
        <begin position="1"/>
        <end position="27"/>
    </location>
</feature>
<feature type="domain" description="SGNH" evidence="4">
    <location>
        <begin position="477"/>
        <end position="698"/>
    </location>
</feature>
<sequence length="706" mass="74909">MTSATMTVPRERDHPSSAGAATPAPPGFRRDIQGLRAVAVVLVLLYHAGVPGLPGGYVGVDVFFVISGFLITGLIVREIERSGRLSLTRFYARRARRLLPATALVFVAVAAVTVAVLPVSQWRAVAGDMVASALYVVNWRFAELSVDYLAADTASSPLQHFWSLAVEEQFYVVWPLLIVALLWWSRRRSGVLSRGRLALGLLVIALPSLAWSVHLTGADPGRAYFVTTTRLWELTVGALLAVGLTRVGRLPLVVRVALGWVGIAAIAAAAVLFDVRTPFPGIAALVPVLGAAAVIAAGTGDGRGRLAPLELAPMQDVGALSYSLYLWHWPVLIGAQAFWGTPGEPLRVPTALLAIGFSVVPAWLAYRVVEQPFHTSSLLATPRRGLVAGVVCILVGLLAAGALTFIADRRLAAEQEQASASERTHPGARLLGLDVPPDGWHPDDRSPTGFVPTPSTIGDDLASLDGTKCINEPRAEDAVVCRYGPATGPTIAVVGDSKMHQWLDALELIADRRGWHLVTMLQSACPIARATVQDGQDVPNDACRRSNDKRLAAVVADDTIDHVLVSQRSVAACVTDDDCSARSAEVMLAGIDEVLAELKEAGRQPVVVADNRQPTSDMITCVAKHADDVSACEWSVEEAEPAPLLVAAGRTGTPVADVQPWITPGGKGWPVIGGVTVYRQGSHLTATYAKSLADVLEQELVAAGLP</sequence>
<feature type="transmembrane region" description="Helical" evidence="2">
    <location>
        <begin position="252"/>
        <end position="273"/>
    </location>
</feature>
<evidence type="ECO:0000259" key="3">
    <source>
        <dbReference type="Pfam" id="PF01757"/>
    </source>
</evidence>
<dbReference type="GO" id="GO:0016020">
    <property type="term" value="C:membrane"/>
    <property type="evidence" value="ECO:0007669"/>
    <property type="project" value="TreeGrafter"/>
</dbReference>